<keyword evidence="4" id="KW-1185">Reference proteome</keyword>
<evidence type="ECO:0000313" key="3">
    <source>
        <dbReference type="EMBL" id="PAV25523.1"/>
    </source>
</evidence>
<keyword evidence="2" id="KW-0732">Signal</keyword>
<name>A0A2A2I3A6_9GAMM</name>
<dbReference type="Pfam" id="PF10986">
    <property type="entry name" value="ZrgA"/>
    <property type="match status" value="1"/>
</dbReference>
<evidence type="ECO:0008006" key="5">
    <source>
        <dbReference type="Google" id="ProtNLM"/>
    </source>
</evidence>
<protein>
    <recommendedName>
        <fullName evidence="5">DUF2796 domain-containing protein</fullName>
    </recommendedName>
</protein>
<organism evidence="3 4">
    <name type="scientific">Tamilnaduibacter salinus</name>
    <dbReference type="NCBI Taxonomy" id="1484056"/>
    <lineage>
        <taxon>Bacteria</taxon>
        <taxon>Pseudomonadati</taxon>
        <taxon>Pseudomonadota</taxon>
        <taxon>Gammaproteobacteria</taxon>
        <taxon>Pseudomonadales</taxon>
        <taxon>Marinobacteraceae</taxon>
        <taxon>Tamilnaduibacter</taxon>
    </lineage>
</organism>
<feature type="region of interest" description="Disordered" evidence="1">
    <location>
        <begin position="108"/>
        <end position="150"/>
    </location>
</feature>
<gene>
    <name evidence="3" type="ORF">CF392_10565</name>
</gene>
<evidence type="ECO:0000256" key="2">
    <source>
        <dbReference type="SAM" id="SignalP"/>
    </source>
</evidence>
<feature type="chain" id="PRO_5012629695" description="DUF2796 domain-containing protein" evidence="2">
    <location>
        <begin position="26"/>
        <end position="209"/>
    </location>
</feature>
<comment type="caution">
    <text evidence="3">The sequence shown here is derived from an EMBL/GenBank/DDBJ whole genome shotgun (WGS) entry which is preliminary data.</text>
</comment>
<dbReference type="AlphaFoldDB" id="A0A2A2I3A6"/>
<accession>A0A2A2I3A6</accession>
<sequence length="209" mass="22332">MSTRNRSGAHLALMLGLLTTSAAFAAAASNPGAHEHGKARLEVAIEGRTAIIRFESPAMNLVGFEHDPRTPEQRQAITDATGHLEHHALLDRSGDTCAITDSRVERLAGRADPETHQADHGDHGDHGEQDHHDAHSHHDDDDHAEASSHSEFHVMQTLACDEPLAGQTLTTGLFTEFAGIEVIEAAWVSGSGQGGASLTIDRPTLTLSR</sequence>
<dbReference type="Proteomes" id="UP000218332">
    <property type="component" value="Unassembled WGS sequence"/>
</dbReference>
<dbReference type="EMBL" id="NMPM01000058">
    <property type="protein sequence ID" value="PAV25523.1"/>
    <property type="molecule type" value="Genomic_DNA"/>
</dbReference>
<reference evidence="3 4" key="1">
    <citation type="submission" date="2017-07" db="EMBL/GenBank/DDBJ databases">
        <title>Tamlnaduibacter salinus (Mi-7) genome sequencing.</title>
        <authorList>
            <person name="Verma A."/>
            <person name="Krishnamurthi S."/>
        </authorList>
    </citation>
    <scope>NUCLEOTIDE SEQUENCE [LARGE SCALE GENOMIC DNA]</scope>
    <source>
        <strain evidence="3 4">Mi-7</strain>
    </source>
</reference>
<proteinExistence type="predicted"/>
<dbReference type="InterPro" id="IPR021253">
    <property type="entry name" value="ZrgA-like"/>
</dbReference>
<dbReference type="RefSeq" id="WP_095611430.1">
    <property type="nucleotide sequence ID" value="NZ_NMPM01000058.1"/>
</dbReference>
<feature type="signal peptide" evidence="2">
    <location>
        <begin position="1"/>
        <end position="25"/>
    </location>
</feature>
<evidence type="ECO:0000256" key="1">
    <source>
        <dbReference type="SAM" id="MobiDB-lite"/>
    </source>
</evidence>
<evidence type="ECO:0000313" key="4">
    <source>
        <dbReference type="Proteomes" id="UP000218332"/>
    </source>
</evidence>